<evidence type="ECO:0000313" key="2">
    <source>
        <dbReference type="EMBL" id="MBB5925646.1"/>
    </source>
</evidence>
<gene>
    <name evidence="2" type="ORF">FHS34_001100</name>
</gene>
<dbReference type="RefSeq" id="WP_184961713.1">
    <property type="nucleotide sequence ID" value="NZ_BAAAWF010000039.1"/>
</dbReference>
<dbReference type="Pfam" id="PF13472">
    <property type="entry name" value="Lipase_GDSL_2"/>
    <property type="match status" value="1"/>
</dbReference>
<dbReference type="InterPro" id="IPR051532">
    <property type="entry name" value="Ester_Hydrolysis_Enzymes"/>
</dbReference>
<dbReference type="GO" id="GO:0004622">
    <property type="term" value="F:phosphatidylcholine lysophospholipase activity"/>
    <property type="evidence" value="ECO:0007669"/>
    <property type="project" value="TreeGrafter"/>
</dbReference>
<dbReference type="InterPro" id="IPR013830">
    <property type="entry name" value="SGNH_hydro"/>
</dbReference>
<protein>
    <submittedName>
        <fullName evidence="2">Lysophospholipase L1-like esterase</fullName>
    </submittedName>
</protein>
<feature type="domain" description="SGNH hydrolase-type esterase" evidence="1">
    <location>
        <begin position="42"/>
        <end position="198"/>
    </location>
</feature>
<reference evidence="2 3" key="1">
    <citation type="submission" date="2020-08" db="EMBL/GenBank/DDBJ databases">
        <title>Genomic Encyclopedia of Type Strains, Phase III (KMG-III): the genomes of soil and plant-associated and newly described type strains.</title>
        <authorList>
            <person name="Whitman W."/>
        </authorList>
    </citation>
    <scope>NUCLEOTIDE SEQUENCE [LARGE SCALE GENOMIC DNA]</scope>
    <source>
        <strain evidence="2 3">CECT 3313</strain>
    </source>
</reference>
<evidence type="ECO:0000313" key="3">
    <source>
        <dbReference type="Proteomes" id="UP000585836"/>
    </source>
</evidence>
<dbReference type="EMBL" id="JACHJK010000002">
    <property type="protein sequence ID" value="MBB5925646.1"/>
    <property type="molecule type" value="Genomic_DNA"/>
</dbReference>
<evidence type="ECO:0000259" key="1">
    <source>
        <dbReference type="Pfam" id="PF13472"/>
    </source>
</evidence>
<dbReference type="Proteomes" id="UP000585836">
    <property type="component" value="Unassembled WGS sequence"/>
</dbReference>
<dbReference type="Gene3D" id="3.40.50.1110">
    <property type="entry name" value="SGNH hydrolase"/>
    <property type="match status" value="1"/>
</dbReference>
<keyword evidence="3" id="KW-1185">Reference proteome</keyword>
<organism evidence="2 3">
    <name type="scientific">Streptomyces echinatus</name>
    <dbReference type="NCBI Taxonomy" id="67293"/>
    <lineage>
        <taxon>Bacteria</taxon>
        <taxon>Bacillati</taxon>
        <taxon>Actinomycetota</taxon>
        <taxon>Actinomycetes</taxon>
        <taxon>Kitasatosporales</taxon>
        <taxon>Streptomycetaceae</taxon>
        <taxon>Streptomyces</taxon>
    </lineage>
</organism>
<dbReference type="SUPFAM" id="SSF52266">
    <property type="entry name" value="SGNH hydrolase"/>
    <property type="match status" value="1"/>
</dbReference>
<dbReference type="InterPro" id="IPR036514">
    <property type="entry name" value="SGNH_hydro_sf"/>
</dbReference>
<name>A0A7W9PPV7_9ACTN</name>
<sequence>MTSDNPTDPRSRFKIALDERFSKPIGPRAHAARPSGHPVLVCAGDSITQGAGGSNWVHQVARTVAPAMTCVNAGVGGNVAWNLLARLDEIIACRPIAVTVLIGTNDALAQISATWSDSSVKHQQLPQHPTAQWYEDNLRRIVDRLKSETTADIALMSLPPLADAVDGRWHDLVAPYNAIIHEVATEAGVPVLPVHERVTTLITGEPARPWDGTRKLMGMSLLRRLALRQSWDTIARHHGFTTTPDGVHLNEHAAAQVAALVTQFVNAAVQARKA</sequence>
<accession>A0A7W9PPV7</accession>
<comment type="caution">
    <text evidence="2">The sequence shown here is derived from an EMBL/GenBank/DDBJ whole genome shotgun (WGS) entry which is preliminary data.</text>
</comment>
<dbReference type="PANTHER" id="PTHR30383:SF5">
    <property type="entry name" value="SGNH HYDROLASE-TYPE ESTERASE DOMAIN-CONTAINING PROTEIN"/>
    <property type="match status" value="1"/>
</dbReference>
<dbReference type="AlphaFoldDB" id="A0A7W9PPV7"/>
<proteinExistence type="predicted"/>
<dbReference type="PANTHER" id="PTHR30383">
    <property type="entry name" value="THIOESTERASE 1/PROTEASE 1/LYSOPHOSPHOLIPASE L1"/>
    <property type="match status" value="1"/>
</dbReference>